<evidence type="ECO:0000313" key="2">
    <source>
        <dbReference type="Proteomes" id="UP000438448"/>
    </source>
</evidence>
<name>A0A7K0CXI5_9NOCA</name>
<comment type="caution">
    <text evidence="1">The sequence shown here is derived from an EMBL/GenBank/DDBJ whole genome shotgun (WGS) entry which is preliminary data.</text>
</comment>
<protein>
    <recommendedName>
        <fullName evidence="3">Cupin domain-containing protein</fullName>
    </recommendedName>
</protein>
<dbReference type="AlphaFoldDB" id="A0A7K0CXI5"/>
<keyword evidence="2" id="KW-1185">Reference proteome</keyword>
<proteinExistence type="predicted"/>
<dbReference type="InterPro" id="IPR011051">
    <property type="entry name" value="RmlC_Cupin_sf"/>
</dbReference>
<evidence type="ECO:0008006" key="3">
    <source>
        <dbReference type="Google" id="ProtNLM"/>
    </source>
</evidence>
<dbReference type="EMBL" id="WEGK01000002">
    <property type="protein sequence ID" value="MQY18210.1"/>
    <property type="molecule type" value="Genomic_DNA"/>
</dbReference>
<dbReference type="CDD" id="cd06990">
    <property type="entry name" value="cupin_DUF861"/>
    <property type="match status" value="1"/>
</dbReference>
<dbReference type="Gene3D" id="2.60.120.10">
    <property type="entry name" value="Jelly Rolls"/>
    <property type="match status" value="1"/>
</dbReference>
<dbReference type="RefSeq" id="WP_227833232.1">
    <property type="nucleotide sequence ID" value="NZ_WEGK01000002.1"/>
</dbReference>
<dbReference type="SUPFAM" id="SSF51182">
    <property type="entry name" value="RmlC-like cupins"/>
    <property type="match status" value="1"/>
</dbReference>
<accession>A0A7K0CXI5</accession>
<dbReference type="InterPro" id="IPR014710">
    <property type="entry name" value="RmlC-like_jellyroll"/>
</dbReference>
<sequence length="224" mass="24877">MSRFVQAIEFTTMHIDEFNEKLDAWLAATAGKRTAMHGMETKDRDRANTYMQMVEFPSYAEAMRNSDLPETSRFAAELAELCEGPAVFRNLDLLREDDMSDGRALTLVVRSLDSPDETRPFEADSGRMDLVETPYGPVGRAVFEPGWRWSQHVAPIAGTDSCQALHAAYCLSGRMRIHMDDGAENDIGPGDYMFCPPGHDAWVLGDEACVLIDWASAGGYAKRG</sequence>
<evidence type="ECO:0000313" key="1">
    <source>
        <dbReference type="EMBL" id="MQY18210.1"/>
    </source>
</evidence>
<reference evidence="1 2" key="1">
    <citation type="submission" date="2019-10" db="EMBL/GenBank/DDBJ databases">
        <title>Nocardia macrotermitis sp. nov. and Nocardia aurantia sp. nov., isolated from the gut of fungus growing-termite Macrotermes natalensis.</title>
        <authorList>
            <person name="Benndorf R."/>
            <person name="Schwitalla J."/>
            <person name="Martin K."/>
            <person name="De Beer W."/>
            <person name="Kaster A.-K."/>
            <person name="Vollmers J."/>
            <person name="Poulsen M."/>
            <person name="Beemelmanns C."/>
        </authorList>
    </citation>
    <scope>NUCLEOTIDE SEQUENCE [LARGE SCALE GENOMIC DNA]</scope>
    <source>
        <strain evidence="1 2">RB20</strain>
    </source>
</reference>
<organism evidence="1 2">
    <name type="scientific">Nocardia macrotermitis</name>
    <dbReference type="NCBI Taxonomy" id="2585198"/>
    <lineage>
        <taxon>Bacteria</taxon>
        <taxon>Bacillati</taxon>
        <taxon>Actinomycetota</taxon>
        <taxon>Actinomycetes</taxon>
        <taxon>Mycobacteriales</taxon>
        <taxon>Nocardiaceae</taxon>
        <taxon>Nocardia</taxon>
    </lineage>
</organism>
<gene>
    <name evidence="1" type="ORF">NRB20_12790</name>
</gene>
<dbReference type="Proteomes" id="UP000438448">
    <property type="component" value="Unassembled WGS sequence"/>
</dbReference>